<keyword evidence="2" id="KW-1185">Reference proteome</keyword>
<dbReference type="Proteomes" id="UP000807306">
    <property type="component" value="Unassembled WGS sequence"/>
</dbReference>
<dbReference type="AlphaFoldDB" id="A0A9P6E5T4"/>
<accession>A0A9P6E5T4</accession>
<comment type="caution">
    <text evidence="1">The sequence shown here is derived from an EMBL/GenBank/DDBJ whole genome shotgun (WGS) entry which is preliminary data.</text>
</comment>
<evidence type="ECO:0000313" key="2">
    <source>
        <dbReference type="Proteomes" id="UP000807306"/>
    </source>
</evidence>
<evidence type="ECO:0000313" key="1">
    <source>
        <dbReference type="EMBL" id="KAF9523121.1"/>
    </source>
</evidence>
<organism evidence="1 2">
    <name type="scientific">Crepidotus variabilis</name>
    <dbReference type="NCBI Taxonomy" id="179855"/>
    <lineage>
        <taxon>Eukaryota</taxon>
        <taxon>Fungi</taxon>
        <taxon>Dikarya</taxon>
        <taxon>Basidiomycota</taxon>
        <taxon>Agaricomycotina</taxon>
        <taxon>Agaricomycetes</taxon>
        <taxon>Agaricomycetidae</taxon>
        <taxon>Agaricales</taxon>
        <taxon>Agaricineae</taxon>
        <taxon>Crepidotaceae</taxon>
        <taxon>Crepidotus</taxon>
    </lineage>
</organism>
<reference evidence="1" key="1">
    <citation type="submission" date="2020-11" db="EMBL/GenBank/DDBJ databases">
        <authorList>
            <consortium name="DOE Joint Genome Institute"/>
            <person name="Ahrendt S."/>
            <person name="Riley R."/>
            <person name="Andreopoulos W."/>
            <person name="Labutti K."/>
            <person name="Pangilinan J."/>
            <person name="Ruiz-Duenas F.J."/>
            <person name="Barrasa J.M."/>
            <person name="Sanchez-Garcia M."/>
            <person name="Camarero S."/>
            <person name="Miyauchi S."/>
            <person name="Serrano A."/>
            <person name="Linde D."/>
            <person name="Babiker R."/>
            <person name="Drula E."/>
            <person name="Ayuso-Fernandez I."/>
            <person name="Pacheco R."/>
            <person name="Padilla G."/>
            <person name="Ferreira P."/>
            <person name="Barriuso J."/>
            <person name="Kellner H."/>
            <person name="Castanera R."/>
            <person name="Alfaro M."/>
            <person name="Ramirez L."/>
            <person name="Pisabarro A.G."/>
            <person name="Kuo A."/>
            <person name="Tritt A."/>
            <person name="Lipzen A."/>
            <person name="He G."/>
            <person name="Yan M."/>
            <person name="Ng V."/>
            <person name="Cullen D."/>
            <person name="Martin F."/>
            <person name="Rosso M.-N."/>
            <person name="Henrissat B."/>
            <person name="Hibbett D."/>
            <person name="Martinez A.T."/>
            <person name="Grigoriev I.V."/>
        </authorList>
    </citation>
    <scope>NUCLEOTIDE SEQUENCE</scope>
    <source>
        <strain evidence="1">CBS 506.95</strain>
    </source>
</reference>
<sequence length="82" mass="9509">MFRSGPCTEFFIFLLSEIHGRIEVDKNALFTRMCFSRKAYEPPVKLAKVLLESFGRAFDSVEHNSQKLQMVFDVGDWSTRTT</sequence>
<protein>
    <submittedName>
        <fullName evidence="1">Uncharacterized protein</fullName>
    </submittedName>
</protein>
<gene>
    <name evidence="1" type="ORF">CPB83DRAFT_60326</name>
</gene>
<name>A0A9P6E5T4_9AGAR</name>
<proteinExistence type="predicted"/>
<dbReference type="EMBL" id="MU157924">
    <property type="protein sequence ID" value="KAF9523121.1"/>
    <property type="molecule type" value="Genomic_DNA"/>
</dbReference>